<protein>
    <submittedName>
        <fullName evidence="3">Uncharacterized protein</fullName>
    </submittedName>
</protein>
<evidence type="ECO:0000313" key="3">
    <source>
        <dbReference type="EMBL" id="MFC5219293.1"/>
    </source>
</evidence>
<keyword evidence="2" id="KW-0472">Membrane</keyword>
<comment type="caution">
    <text evidence="3">The sequence shown here is derived from an EMBL/GenBank/DDBJ whole genome shotgun (WGS) entry which is preliminary data.</text>
</comment>
<gene>
    <name evidence="3" type="ORF">ACFPQ9_36175</name>
</gene>
<dbReference type="EMBL" id="JBHSKM010000040">
    <property type="protein sequence ID" value="MFC5219293.1"/>
    <property type="molecule type" value="Genomic_DNA"/>
</dbReference>
<name>A0ABW0CW15_STRCD</name>
<accession>A0ABW0CW15</accession>
<proteinExistence type="predicted"/>
<reference evidence="4" key="1">
    <citation type="journal article" date="2019" name="Int. J. Syst. Evol. Microbiol.">
        <title>The Global Catalogue of Microorganisms (GCM) 10K type strain sequencing project: providing services to taxonomists for standard genome sequencing and annotation.</title>
        <authorList>
            <consortium name="The Broad Institute Genomics Platform"/>
            <consortium name="The Broad Institute Genome Sequencing Center for Infectious Disease"/>
            <person name="Wu L."/>
            <person name="Ma J."/>
        </authorList>
    </citation>
    <scope>NUCLEOTIDE SEQUENCE [LARGE SCALE GENOMIC DNA]</scope>
    <source>
        <strain evidence="4">KCTC 42586</strain>
    </source>
</reference>
<keyword evidence="2" id="KW-0812">Transmembrane</keyword>
<evidence type="ECO:0000256" key="1">
    <source>
        <dbReference type="SAM" id="MobiDB-lite"/>
    </source>
</evidence>
<evidence type="ECO:0000313" key="4">
    <source>
        <dbReference type="Proteomes" id="UP001596263"/>
    </source>
</evidence>
<keyword evidence="2" id="KW-1133">Transmembrane helix</keyword>
<dbReference type="RefSeq" id="WP_380862909.1">
    <property type="nucleotide sequence ID" value="NZ_JBHSKM010000040.1"/>
</dbReference>
<feature type="transmembrane region" description="Helical" evidence="2">
    <location>
        <begin position="40"/>
        <end position="62"/>
    </location>
</feature>
<evidence type="ECO:0000256" key="2">
    <source>
        <dbReference type="SAM" id="Phobius"/>
    </source>
</evidence>
<feature type="region of interest" description="Disordered" evidence="1">
    <location>
        <begin position="210"/>
        <end position="264"/>
    </location>
</feature>
<feature type="compositionally biased region" description="Low complexity" evidence="1">
    <location>
        <begin position="211"/>
        <end position="244"/>
    </location>
</feature>
<organism evidence="3 4">
    <name type="scientific">Streptomyces coerulescens</name>
    <dbReference type="NCBI Taxonomy" id="29304"/>
    <lineage>
        <taxon>Bacteria</taxon>
        <taxon>Bacillati</taxon>
        <taxon>Actinomycetota</taxon>
        <taxon>Actinomycetes</taxon>
        <taxon>Kitasatosporales</taxon>
        <taxon>Streptomycetaceae</taxon>
        <taxon>Streptomyces</taxon>
    </lineage>
</organism>
<sequence>MSDELSAALRELAATQATAPVVDGAGIRARALRRRRRRRTAVGLGAASVALAVVGFVVHLNLGGRPDDPSVSRVPPAAAHSPSTEPPTATPSPVTGTLDLRRHTLTVDGRVLPVVSKYEGRTGFSGPLTVTAKHASRDLPFRMGSKGPVEVNVPYVVELRDSDDRPFYIGTFTKPLALGDVRADSDWIGLDAQDAAWFYARSRAGEALAVTTGTSPTGTSPTDTSPTGTSPTGTSPTGTSPTDTFSAGATESVPADGGRAAQRR</sequence>
<keyword evidence="4" id="KW-1185">Reference proteome</keyword>
<feature type="region of interest" description="Disordered" evidence="1">
    <location>
        <begin position="65"/>
        <end position="96"/>
    </location>
</feature>
<dbReference type="Proteomes" id="UP001596263">
    <property type="component" value="Unassembled WGS sequence"/>
</dbReference>